<keyword evidence="1" id="KW-0378">Hydrolase</keyword>
<gene>
    <name evidence="1" type="ORF">BDM02DRAFT_2445493</name>
</gene>
<protein>
    <submittedName>
        <fullName evidence="1">Glycoside hydrolase</fullName>
    </submittedName>
</protein>
<reference evidence="1" key="1">
    <citation type="submission" date="2019-10" db="EMBL/GenBank/DDBJ databases">
        <authorList>
            <consortium name="DOE Joint Genome Institute"/>
            <person name="Kuo A."/>
            <person name="Miyauchi S."/>
            <person name="Kiss E."/>
            <person name="Drula E."/>
            <person name="Kohler A."/>
            <person name="Sanchez-Garcia M."/>
            <person name="Andreopoulos B."/>
            <person name="Barry K.W."/>
            <person name="Bonito G."/>
            <person name="Buee M."/>
            <person name="Carver A."/>
            <person name="Chen C."/>
            <person name="Cichocki N."/>
            <person name="Clum A."/>
            <person name="Culley D."/>
            <person name="Crous P.W."/>
            <person name="Fauchery L."/>
            <person name="Girlanda M."/>
            <person name="Hayes R."/>
            <person name="Keri Z."/>
            <person name="Labutti K."/>
            <person name="Lipzen A."/>
            <person name="Lombard V."/>
            <person name="Magnuson J."/>
            <person name="Maillard F."/>
            <person name="Morin E."/>
            <person name="Murat C."/>
            <person name="Nolan M."/>
            <person name="Ohm R."/>
            <person name="Pangilinan J."/>
            <person name="Pereira M."/>
            <person name="Perotto S."/>
            <person name="Peter M."/>
            <person name="Riley R."/>
            <person name="Sitrit Y."/>
            <person name="Stielow B."/>
            <person name="Szollosi G."/>
            <person name="Zifcakova L."/>
            <person name="Stursova M."/>
            <person name="Spatafora J.W."/>
            <person name="Tedersoo L."/>
            <person name="Vaario L.-M."/>
            <person name="Yamada A."/>
            <person name="Yan M."/>
            <person name="Wang P."/>
            <person name="Xu J."/>
            <person name="Bruns T."/>
            <person name="Baldrian P."/>
            <person name="Vilgalys R."/>
            <person name="Henrissat B."/>
            <person name="Grigoriev I.V."/>
            <person name="Hibbett D."/>
            <person name="Nagy L.G."/>
            <person name="Martin F.M."/>
        </authorList>
    </citation>
    <scope>NUCLEOTIDE SEQUENCE</scope>
    <source>
        <strain evidence="1">P2</strain>
    </source>
</reference>
<evidence type="ECO:0000313" key="1">
    <source>
        <dbReference type="EMBL" id="KAF9648081.1"/>
    </source>
</evidence>
<proteinExistence type="predicted"/>
<keyword evidence="2" id="KW-1185">Reference proteome</keyword>
<accession>A0ACB6ZEM3</accession>
<evidence type="ECO:0000313" key="2">
    <source>
        <dbReference type="Proteomes" id="UP000886501"/>
    </source>
</evidence>
<sequence>MSLQPNTPYHPVDTGDGHLDDHLVVQPGVYTDNPSPTTGRHQDSPFNPDGYNADGIPEEDIARPRFLGHAAGAGTRGSFASSFGVPSFNDNDNSSSVYALNPLGASRDSTAGYSSVPYQDDPHDSDLAAGAVSPSRRSRYLEEKRGAYVPPNKSKRRIIIGAIAIGVIIAAIAIVVALYFTVIKKNGKTSSGTGGSDGGNNNNNHNGNNNTTSNNIVKSGGDGSTIKLEDGTEMTYSNKFGGTWYWDPADPFNNNAQAQSWTPPLNQSFKWGQDRIFGVNLGGWLVPEPFIVPSLFEKYLNNPTPAVDEWTLSQAMAADTANGGLNQLEDHYKTFITEKDFAEIAGAGLNFLRIPIPWWAIEVQGNEPFLPRVSWKYFLKAIQWARKYGLRINLDLHAVPGSQNGWNHSGRLGETNFLRGPMGYANAQRTLDYIRIIAEFISQPQYKDVVVMFGVLNEPRGSPLIGSAQLDGFYKIVYDTIREASGLGEGKGPVISFHEGFQGLGHYTGFMQNADRIALDWHPYICFGQQSSSPISSYATRPCTDWGKTINDSLANFGMTTAGEFSNAVTDCGLWLNNVNEGARYDGTYSSGGPWPSQGSCTPWTDWQNWDQTMKDGIKQFAMASMDALQNWFFWTWKIGQSIRSGKIESPAWSYQLGLEQGWMPKDPRQAVGVCGNTDPWTPPLKPWQTGGTGAGLNVQSDGLQWPPISITNGGPLSSLPSYTPTGTVITLPVPTFTQPSGSNVKIDVGSGWANPSDTRGMYVSIQGCSYLDPWIGPNATPPPVCGGGPTKRAYPPPPIITQRT</sequence>
<organism evidence="1 2">
    <name type="scientific">Thelephora ganbajun</name>
    <name type="common">Ganba fungus</name>
    <dbReference type="NCBI Taxonomy" id="370292"/>
    <lineage>
        <taxon>Eukaryota</taxon>
        <taxon>Fungi</taxon>
        <taxon>Dikarya</taxon>
        <taxon>Basidiomycota</taxon>
        <taxon>Agaricomycotina</taxon>
        <taxon>Agaricomycetes</taxon>
        <taxon>Thelephorales</taxon>
        <taxon>Thelephoraceae</taxon>
        <taxon>Thelephora</taxon>
    </lineage>
</organism>
<dbReference type="EMBL" id="MU118020">
    <property type="protein sequence ID" value="KAF9648081.1"/>
    <property type="molecule type" value="Genomic_DNA"/>
</dbReference>
<comment type="caution">
    <text evidence="1">The sequence shown here is derived from an EMBL/GenBank/DDBJ whole genome shotgun (WGS) entry which is preliminary data.</text>
</comment>
<dbReference type="Proteomes" id="UP000886501">
    <property type="component" value="Unassembled WGS sequence"/>
</dbReference>
<reference evidence="1" key="2">
    <citation type="journal article" date="2020" name="Nat. Commun.">
        <title>Large-scale genome sequencing of mycorrhizal fungi provides insights into the early evolution of symbiotic traits.</title>
        <authorList>
            <person name="Miyauchi S."/>
            <person name="Kiss E."/>
            <person name="Kuo A."/>
            <person name="Drula E."/>
            <person name="Kohler A."/>
            <person name="Sanchez-Garcia M."/>
            <person name="Morin E."/>
            <person name="Andreopoulos B."/>
            <person name="Barry K.W."/>
            <person name="Bonito G."/>
            <person name="Buee M."/>
            <person name="Carver A."/>
            <person name="Chen C."/>
            <person name="Cichocki N."/>
            <person name="Clum A."/>
            <person name="Culley D."/>
            <person name="Crous P.W."/>
            <person name="Fauchery L."/>
            <person name="Girlanda M."/>
            <person name="Hayes R.D."/>
            <person name="Keri Z."/>
            <person name="LaButti K."/>
            <person name="Lipzen A."/>
            <person name="Lombard V."/>
            <person name="Magnuson J."/>
            <person name="Maillard F."/>
            <person name="Murat C."/>
            <person name="Nolan M."/>
            <person name="Ohm R.A."/>
            <person name="Pangilinan J."/>
            <person name="Pereira M.F."/>
            <person name="Perotto S."/>
            <person name="Peter M."/>
            <person name="Pfister S."/>
            <person name="Riley R."/>
            <person name="Sitrit Y."/>
            <person name="Stielow J.B."/>
            <person name="Szollosi G."/>
            <person name="Zifcakova L."/>
            <person name="Stursova M."/>
            <person name="Spatafora J.W."/>
            <person name="Tedersoo L."/>
            <person name="Vaario L.M."/>
            <person name="Yamada A."/>
            <person name="Yan M."/>
            <person name="Wang P."/>
            <person name="Xu J."/>
            <person name="Bruns T."/>
            <person name="Baldrian P."/>
            <person name="Vilgalys R."/>
            <person name="Dunand C."/>
            <person name="Henrissat B."/>
            <person name="Grigoriev I.V."/>
            <person name="Hibbett D."/>
            <person name="Nagy L.G."/>
            <person name="Martin F.M."/>
        </authorList>
    </citation>
    <scope>NUCLEOTIDE SEQUENCE</scope>
    <source>
        <strain evidence="1">P2</strain>
    </source>
</reference>
<name>A0ACB6ZEM3_THEGA</name>